<feature type="signal peptide" evidence="2">
    <location>
        <begin position="1"/>
        <end position="25"/>
    </location>
</feature>
<accession>A0A2M9CLH8</accession>
<feature type="region of interest" description="Disordered" evidence="1">
    <location>
        <begin position="24"/>
        <end position="63"/>
    </location>
</feature>
<sequence length="205" mass="21073">MRGRATALAGMAVLVAVVSGCSAEAAPDDDAPAHSAPPETGQTPEPAATSEPARFEQPESCEELVPESRLTTFEKTGLTLLGGPGGVYGTDYFADPTPEEQSGGITCIWGVDGNDGTTMVLSVAPMSPANRAQVVGDLVAQGLNERKAGDAVVYEVIGDTEGFPAIVNVLRSDSWMSVLSATGGQAAYDDAIAICDEMTELAYSS</sequence>
<organism evidence="3 4">
    <name type="scientific">Diaminobutyricimonas aerilata</name>
    <dbReference type="NCBI Taxonomy" id="1162967"/>
    <lineage>
        <taxon>Bacteria</taxon>
        <taxon>Bacillati</taxon>
        <taxon>Actinomycetota</taxon>
        <taxon>Actinomycetes</taxon>
        <taxon>Micrococcales</taxon>
        <taxon>Microbacteriaceae</taxon>
        <taxon>Diaminobutyricimonas</taxon>
    </lineage>
</organism>
<evidence type="ECO:0000313" key="4">
    <source>
        <dbReference type="Proteomes" id="UP000228758"/>
    </source>
</evidence>
<comment type="caution">
    <text evidence="3">The sequence shown here is derived from an EMBL/GenBank/DDBJ whole genome shotgun (WGS) entry which is preliminary data.</text>
</comment>
<evidence type="ECO:0000256" key="1">
    <source>
        <dbReference type="SAM" id="MobiDB-lite"/>
    </source>
</evidence>
<protein>
    <recommendedName>
        <fullName evidence="5">DUF3558 domain-containing protein</fullName>
    </recommendedName>
</protein>
<evidence type="ECO:0000313" key="3">
    <source>
        <dbReference type="EMBL" id="PJJ72762.1"/>
    </source>
</evidence>
<gene>
    <name evidence="3" type="ORF">CLV46_2338</name>
</gene>
<keyword evidence="4" id="KW-1185">Reference proteome</keyword>
<keyword evidence="2" id="KW-0732">Signal</keyword>
<name>A0A2M9CLH8_9MICO</name>
<dbReference type="PROSITE" id="PS51257">
    <property type="entry name" value="PROKAR_LIPOPROTEIN"/>
    <property type="match status" value="1"/>
</dbReference>
<reference evidence="3 4" key="1">
    <citation type="submission" date="2017-11" db="EMBL/GenBank/DDBJ databases">
        <title>Genomic Encyclopedia of Archaeal and Bacterial Type Strains, Phase II (KMG-II): From Individual Species to Whole Genera.</title>
        <authorList>
            <person name="Goeker M."/>
        </authorList>
    </citation>
    <scope>NUCLEOTIDE SEQUENCE [LARGE SCALE GENOMIC DNA]</scope>
    <source>
        <strain evidence="3 4">DSM 27393</strain>
    </source>
</reference>
<dbReference type="EMBL" id="PGFF01000001">
    <property type="protein sequence ID" value="PJJ72762.1"/>
    <property type="molecule type" value="Genomic_DNA"/>
</dbReference>
<proteinExistence type="predicted"/>
<evidence type="ECO:0008006" key="5">
    <source>
        <dbReference type="Google" id="ProtNLM"/>
    </source>
</evidence>
<evidence type="ECO:0000256" key="2">
    <source>
        <dbReference type="SAM" id="SignalP"/>
    </source>
</evidence>
<dbReference type="OrthoDB" id="5119140at2"/>
<dbReference type="AlphaFoldDB" id="A0A2M9CLH8"/>
<feature type="chain" id="PRO_5014812397" description="DUF3558 domain-containing protein" evidence="2">
    <location>
        <begin position="26"/>
        <end position="205"/>
    </location>
</feature>
<dbReference type="Proteomes" id="UP000228758">
    <property type="component" value="Unassembled WGS sequence"/>
</dbReference>
<dbReference type="RefSeq" id="WP_157802307.1">
    <property type="nucleotide sequence ID" value="NZ_PGFF01000001.1"/>
</dbReference>